<organism evidence="3 4">
    <name type="scientific">Zizania palustris</name>
    <name type="common">Northern wild rice</name>
    <dbReference type="NCBI Taxonomy" id="103762"/>
    <lineage>
        <taxon>Eukaryota</taxon>
        <taxon>Viridiplantae</taxon>
        <taxon>Streptophyta</taxon>
        <taxon>Embryophyta</taxon>
        <taxon>Tracheophyta</taxon>
        <taxon>Spermatophyta</taxon>
        <taxon>Magnoliopsida</taxon>
        <taxon>Liliopsida</taxon>
        <taxon>Poales</taxon>
        <taxon>Poaceae</taxon>
        <taxon>BOP clade</taxon>
        <taxon>Oryzoideae</taxon>
        <taxon>Oryzeae</taxon>
        <taxon>Zizaniinae</taxon>
        <taxon>Zizania</taxon>
    </lineage>
</organism>
<feature type="signal peptide" evidence="2">
    <location>
        <begin position="1"/>
        <end position="25"/>
    </location>
</feature>
<comment type="caution">
    <text evidence="3">The sequence shown here is derived from an EMBL/GenBank/DDBJ whole genome shotgun (WGS) entry which is preliminary data.</text>
</comment>
<name>A0A8J5T2V4_ZIZPA</name>
<keyword evidence="4" id="KW-1185">Reference proteome</keyword>
<protein>
    <submittedName>
        <fullName evidence="3">Uncharacterized protein</fullName>
    </submittedName>
</protein>
<evidence type="ECO:0000256" key="2">
    <source>
        <dbReference type="SAM" id="SignalP"/>
    </source>
</evidence>
<gene>
    <name evidence="3" type="ORF">GUJ93_ZPchr0007g5009</name>
</gene>
<sequence>MAASTNKVLALLAAVLVALVAATAAVRVLEEVEAVELGSLAPAPAPAMANSAGAITPGAWAVAAVVSLLAFLAN</sequence>
<dbReference type="EMBL" id="JAAALK010000282">
    <property type="protein sequence ID" value="KAG8077969.1"/>
    <property type="molecule type" value="Genomic_DNA"/>
</dbReference>
<keyword evidence="1" id="KW-0472">Membrane</keyword>
<keyword evidence="1" id="KW-1133">Transmembrane helix</keyword>
<proteinExistence type="predicted"/>
<dbReference type="Proteomes" id="UP000729402">
    <property type="component" value="Unassembled WGS sequence"/>
</dbReference>
<reference evidence="3" key="2">
    <citation type="submission" date="2021-02" db="EMBL/GenBank/DDBJ databases">
        <authorList>
            <person name="Kimball J.A."/>
            <person name="Haas M.W."/>
            <person name="Macchietto M."/>
            <person name="Kono T."/>
            <person name="Duquette J."/>
            <person name="Shao M."/>
        </authorList>
    </citation>
    <scope>NUCLEOTIDE SEQUENCE</scope>
    <source>
        <tissue evidence="3">Fresh leaf tissue</tissue>
    </source>
</reference>
<keyword evidence="2" id="KW-0732">Signal</keyword>
<feature type="transmembrane region" description="Helical" evidence="1">
    <location>
        <begin position="48"/>
        <end position="73"/>
    </location>
</feature>
<keyword evidence="1" id="KW-0812">Transmembrane</keyword>
<evidence type="ECO:0000313" key="4">
    <source>
        <dbReference type="Proteomes" id="UP000729402"/>
    </source>
</evidence>
<evidence type="ECO:0000256" key="1">
    <source>
        <dbReference type="SAM" id="Phobius"/>
    </source>
</evidence>
<dbReference type="AlphaFoldDB" id="A0A8J5T2V4"/>
<evidence type="ECO:0000313" key="3">
    <source>
        <dbReference type="EMBL" id="KAG8077969.1"/>
    </source>
</evidence>
<accession>A0A8J5T2V4</accession>
<feature type="chain" id="PRO_5035329491" evidence="2">
    <location>
        <begin position="26"/>
        <end position="74"/>
    </location>
</feature>
<reference evidence="3" key="1">
    <citation type="journal article" date="2021" name="bioRxiv">
        <title>Whole Genome Assembly and Annotation of Northern Wild Rice, Zizania palustris L., Supports a Whole Genome Duplication in the Zizania Genus.</title>
        <authorList>
            <person name="Haas M."/>
            <person name="Kono T."/>
            <person name="Macchietto M."/>
            <person name="Millas R."/>
            <person name="McGilp L."/>
            <person name="Shao M."/>
            <person name="Duquette J."/>
            <person name="Hirsch C.N."/>
            <person name="Kimball J."/>
        </authorList>
    </citation>
    <scope>NUCLEOTIDE SEQUENCE</scope>
    <source>
        <tissue evidence="3">Fresh leaf tissue</tissue>
    </source>
</reference>